<dbReference type="EMBL" id="CP043494">
    <property type="protein sequence ID" value="WNG44510.1"/>
    <property type="molecule type" value="Genomic_DNA"/>
</dbReference>
<feature type="region of interest" description="Disordered" evidence="1">
    <location>
        <begin position="1"/>
        <end position="38"/>
    </location>
</feature>
<dbReference type="RefSeq" id="WP_395817455.1">
    <property type="nucleotide sequence ID" value="NZ_CP043494.1"/>
</dbReference>
<name>A0ABY9WLL8_9BACT</name>
<accession>A0ABY9WLL8</accession>
<organism evidence="2 3">
    <name type="scientific">Archangium minus</name>
    <dbReference type="NCBI Taxonomy" id="83450"/>
    <lineage>
        <taxon>Bacteria</taxon>
        <taxon>Pseudomonadati</taxon>
        <taxon>Myxococcota</taxon>
        <taxon>Myxococcia</taxon>
        <taxon>Myxococcales</taxon>
        <taxon>Cystobacterineae</taxon>
        <taxon>Archangiaceae</taxon>
        <taxon>Archangium</taxon>
    </lineage>
</organism>
<feature type="compositionally biased region" description="Basic and acidic residues" evidence="1">
    <location>
        <begin position="18"/>
        <end position="28"/>
    </location>
</feature>
<protein>
    <submittedName>
        <fullName evidence="2">Circumsporozoite protein</fullName>
    </submittedName>
</protein>
<sequence length="320" mass="32361">MARVQASRVEPRLGSQPSERKQGLKVELRPAQNTLTAPSIARAGTLQGRGLNEPQSALDILNGRSSFDAGAARSNVAGQRSSAAAAPTRSYAAGDVETDSYVEGPSFDVNLDANAELTQEGLEVGVTVEVDATAAEAGASANQTYEFEVGGETYTVEVDLSAMIEAGVHGEINISLVVGTDGTVSINASAEGFAGVQASISGSIELKHEGDVLAEGSITASATAGVAGSANFDIGTGENGSIEFEAGVEVVAGVGVGVEVEGSINPGNILEALVETAAGLGVEFVGDVAESVIEAAEDLGEVIGDVAENVGDFLEDIYPF</sequence>
<gene>
    <name evidence="2" type="ORF">F0U60_10610</name>
</gene>
<reference evidence="2 3" key="1">
    <citation type="submission" date="2019-08" db="EMBL/GenBank/DDBJ databases">
        <title>Archangium and Cystobacter genomes.</title>
        <authorList>
            <person name="Chen I.-C.K."/>
            <person name="Wielgoss S."/>
        </authorList>
    </citation>
    <scope>NUCLEOTIDE SEQUENCE [LARGE SCALE GENOMIC DNA]</scope>
    <source>
        <strain evidence="2 3">Cbm 6</strain>
    </source>
</reference>
<evidence type="ECO:0000313" key="3">
    <source>
        <dbReference type="Proteomes" id="UP001611383"/>
    </source>
</evidence>
<keyword evidence="3" id="KW-1185">Reference proteome</keyword>
<dbReference type="Proteomes" id="UP001611383">
    <property type="component" value="Chromosome"/>
</dbReference>
<proteinExistence type="predicted"/>
<evidence type="ECO:0000313" key="2">
    <source>
        <dbReference type="EMBL" id="WNG44510.1"/>
    </source>
</evidence>
<evidence type="ECO:0000256" key="1">
    <source>
        <dbReference type="SAM" id="MobiDB-lite"/>
    </source>
</evidence>